<evidence type="ECO:0000256" key="6">
    <source>
        <dbReference type="HAMAP-Rule" id="MF_01345"/>
    </source>
</evidence>
<sequence length="93" mass="10749">MSTRGRPKTRVGIVTSNKMQKTVVVTVSRRASHPKYGKIMSMREKYKAHVEDHDYPAKITINEGDRVRIAETRPASKDKRWRVVEVLEKSKNV</sequence>
<evidence type="ECO:0000256" key="2">
    <source>
        <dbReference type="ARBA" id="ARBA00022730"/>
    </source>
</evidence>
<comment type="caution">
    <text evidence="7">The sequence shown here is derived from an EMBL/GenBank/DDBJ whole genome shotgun (WGS) entry which is preliminary data.</text>
</comment>
<dbReference type="CDD" id="cd00364">
    <property type="entry name" value="Ribosomal_uS17"/>
    <property type="match status" value="1"/>
</dbReference>
<dbReference type="InterPro" id="IPR019984">
    <property type="entry name" value="Ribosomal_uS17_bact/chlr"/>
</dbReference>
<organism evidence="7 8">
    <name type="scientific">Archangium violaceum Cb vi76</name>
    <dbReference type="NCBI Taxonomy" id="1406225"/>
    <lineage>
        <taxon>Bacteria</taxon>
        <taxon>Pseudomonadati</taxon>
        <taxon>Myxococcota</taxon>
        <taxon>Myxococcia</taxon>
        <taxon>Myxococcales</taxon>
        <taxon>Cystobacterineae</taxon>
        <taxon>Archangiaceae</taxon>
        <taxon>Archangium</taxon>
    </lineage>
</organism>
<comment type="subunit">
    <text evidence="6">Part of the 30S ribosomal subunit.</text>
</comment>
<protein>
    <recommendedName>
        <fullName evidence="6">Small ribosomal subunit protein uS17</fullName>
    </recommendedName>
</protein>
<dbReference type="Pfam" id="PF00366">
    <property type="entry name" value="Ribosomal_S17"/>
    <property type="match status" value="1"/>
</dbReference>
<evidence type="ECO:0000256" key="4">
    <source>
        <dbReference type="ARBA" id="ARBA00022980"/>
    </source>
</evidence>
<name>A0A084SIP2_9BACT</name>
<dbReference type="InterPro" id="IPR012340">
    <property type="entry name" value="NA-bd_OB-fold"/>
</dbReference>
<evidence type="ECO:0000256" key="1">
    <source>
        <dbReference type="ARBA" id="ARBA00010254"/>
    </source>
</evidence>
<evidence type="ECO:0000313" key="7">
    <source>
        <dbReference type="EMBL" id="KFA88327.1"/>
    </source>
</evidence>
<comment type="similarity">
    <text evidence="1 6">Belongs to the universal ribosomal protein uS17 family.</text>
</comment>
<gene>
    <name evidence="6" type="primary">rpsQ</name>
    <name evidence="7" type="ORF">Q664_41765</name>
</gene>
<reference evidence="7 8" key="1">
    <citation type="submission" date="2014-07" db="EMBL/GenBank/DDBJ databases">
        <title>Draft Genome Sequence of Gephyronic Acid Producer, Cystobacter violaceus Strain Cb vi76.</title>
        <authorList>
            <person name="Stevens D.C."/>
            <person name="Young J."/>
            <person name="Carmichael R."/>
            <person name="Tan J."/>
            <person name="Taylor R.E."/>
        </authorList>
    </citation>
    <scope>NUCLEOTIDE SEQUENCE [LARGE SCALE GENOMIC DNA]</scope>
    <source>
        <strain evidence="7 8">Cb vi76</strain>
    </source>
</reference>
<dbReference type="PANTHER" id="PTHR10744:SF1">
    <property type="entry name" value="SMALL RIBOSOMAL SUBUNIT PROTEIN US17M"/>
    <property type="match status" value="1"/>
</dbReference>
<dbReference type="GO" id="GO:0006412">
    <property type="term" value="P:translation"/>
    <property type="evidence" value="ECO:0007669"/>
    <property type="project" value="UniProtKB-UniRule"/>
</dbReference>
<dbReference type="EMBL" id="JPMI01000295">
    <property type="protein sequence ID" value="KFA88327.1"/>
    <property type="molecule type" value="Genomic_DNA"/>
</dbReference>
<dbReference type="GO" id="GO:0019843">
    <property type="term" value="F:rRNA binding"/>
    <property type="evidence" value="ECO:0007669"/>
    <property type="project" value="UniProtKB-UniRule"/>
</dbReference>
<dbReference type="GO" id="GO:0022627">
    <property type="term" value="C:cytosolic small ribosomal subunit"/>
    <property type="evidence" value="ECO:0007669"/>
    <property type="project" value="UniProtKB-UniRule"/>
</dbReference>
<dbReference type="GO" id="GO:0003735">
    <property type="term" value="F:structural constituent of ribosome"/>
    <property type="evidence" value="ECO:0007669"/>
    <property type="project" value="UniProtKB-UniRule"/>
</dbReference>
<keyword evidence="3 6" id="KW-0694">RNA-binding</keyword>
<evidence type="ECO:0000256" key="3">
    <source>
        <dbReference type="ARBA" id="ARBA00022884"/>
    </source>
</evidence>
<dbReference type="SUPFAM" id="SSF50249">
    <property type="entry name" value="Nucleic acid-binding proteins"/>
    <property type="match status" value="1"/>
</dbReference>
<dbReference type="AlphaFoldDB" id="A0A084SIP2"/>
<dbReference type="NCBIfam" id="TIGR03635">
    <property type="entry name" value="uS17_bact"/>
    <property type="match status" value="1"/>
</dbReference>
<comment type="function">
    <text evidence="6">One of the primary rRNA binding proteins, it binds specifically to the 5'-end of 16S ribosomal RNA.</text>
</comment>
<keyword evidence="2 6" id="KW-0699">rRNA-binding</keyword>
<evidence type="ECO:0000256" key="5">
    <source>
        <dbReference type="ARBA" id="ARBA00023274"/>
    </source>
</evidence>
<keyword evidence="4 6" id="KW-0689">Ribosomal protein</keyword>
<dbReference type="Proteomes" id="UP000028547">
    <property type="component" value="Unassembled WGS sequence"/>
</dbReference>
<dbReference type="InterPro" id="IPR000266">
    <property type="entry name" value="Ribosomal_uS17"/>
</dbReference>
<dbReference type="HAMAP" id="MF_01345_B">
    <property type="entry name" value="Ribosomal_uS17_B"/>
    <property type="match status" value="1"/>
</dbReference>
<dbReference type="NCBIfam" id="NF004123">
    <property type="entry name" value="PRK05610.1"/>
    <property type="match status" value="1"/>
</dbReference>
<keyword evidence="5 6" id="KW-0687">Ribonucleoprotein</keyword>
<dbReference type="Gene3D" id="2.40.50.140">
    <property type="entry name" value="Nucleic acid-binding proteins"/>
    <property type="match status" value="1"/>
</dbReference>
<accession>A0A084SIP2</accession>
<proteinExistence type="inferred from homology"/>
<dbReference type="PANTHER" id="PTHR10744">
    <property type="entry name" value="40S RIBOSOMAL PROTEIN S11 FAMILY MEMBER"/>
    <property type="match status" value="1"/>
</dbReference>
<evidence type="ECO:0000313" key="8">
    <source>
        <dbReference type="Proteomes" id="UP000028547"/>
    </source>
</evidence>